<keyword evidence="3" id="KW-1133">Transmembrane helix</keyword>
<name>A0A9D1TLV7_9FIRM</name>
<dbReference type="InterPro" id="IPR003784">
    <property type="entry name" value="BioY"/>
</dbReference>
<feature type="transmembrane region" description="Helical" evidence="3">
    <location>
        <begin position="32"/>
        <end position="48"/>
    </location>
</feature>
<proteinExistence type="inferred from homology"/>
<protein>
    <recommendedName>
        <fullName evidence="2">Biotin transporter</fullName>
    </recommendedName>
</protein>
<dbReference type="GO" id="GO:0005886">
    <property type="term" value="C:plasma membrane"/>
    <property type="evidence" value="ECO:0007669"/>
    <property type="project" value="UniProtKB-SubCell"/>
</dbReference>
<dbReference type="PIRSF" id="PIRSF016661">
    <property type="entry name" value="BioY"/>
    <property type="match status" value="1"/>
</dbReference>
<evidence type="ECO:0000256" key="1">
    <source>
        <dbReference type="ARBA" id="ARBA00010692"/>
    </source>
</evidence>
<evidence type="ECO:0000313" key="4">
    <source>
        <dbReference type="EMBL" id="HIV86205.1"/>
    </source>
</evidence>
<keyword evidence="3" id="KW-0812">Transmembrane</keyword>
<dbReference type="PANTHER" id="PTHR34295">
    <property type="entry name" value="BIOTIN TRANSPORTER BIOY"/>
    <property type="match status" value="1"/>
</dbReference>
<dbReference type="Pfam" id="PF02632">
    <property type="entry name" value="BioY"/>
    <property type="match status" value="1"/>
</dbReference>
<evidence type="ECO:0000256" key="3">
    <source>
        <dbReference type="SAM" id="Phobius"/>
    </source>
</evidence>
<dbReference type="AlphaFoldDB" id="A0A9D1TLV7"/>
<sequence length="188" mass="19985">METSKTRSIVFCALFVALIAAGAFIKIPTPTAPVTLQNLFTMLAGLLLGRKRGCIAVCIYIALGLIGLPVFASGGGIGYIFRPSFGYIIGFAAGAFVTGTIAHKTPNPGYTRVLAANFAGLGIIYLCGMIYYFVISAFYLNSPIGLWPLFLYCFLIYLPGDIALCILGAILGKRLIPLLRRTGLSACA</sequence>
<evidence type="ECO:0000313" key="5">
    <source>
        <dbReference type="Proteomes" id="UP000824162"/>
    </source>
</evidence>
<feature type="transmembrane region" description="Helical" evidence="3">
    <location>
        <begin position="114"/>
        <end position="140"/>
    </location>
</feature>
<gene>
    <name evidence="4" type="ORF">H9900_05275</name>
</gene>
<reference evidence="4" key="2">
    <citation type="submission" date="2021-04" db="EMBL/GenBank/DDBJ databases">
        <authorList>
            <person name="Gilroy R."/>
        </authorList>
    </citation>
    <scope>NUCLEOTIDE SEQUENCE</scope>
    <source>
        <strain evidence="4">5790</strain>
    </source>
</reference>
<dbReference type="PANTHER" id="PTHR34295:SF1">
    <property type="entry name" value="BIOTIN TRANSPORTER BIOY"/>
    <property type="match status" value="1"/>
</dbReference>
<evidence type="ECO:0000256" key="2">
    <source>
        <dbReference type="PIRNR" id="PIRNR016661"/>
    </source>
</evidence>
<comment type="similarity">
    <text evidence="1 2">Belongs to the BioY family.</text>
</comment>
<comment type="caution">
    <text evidence="4">The sequence shown here is derived from an EMBL/GenBank/DDBJ whole genome shotgun (WGS) entry which is preliminary data.</text>
</comment>
<dbReference type="Gene3D" id="1.10.1760.20">
    <property type="match status" value="1"/>
</dbReference>
<dbReference type="Proteomes" id="UP000824162">
    <property type="component" value="Unassembled WGS sequence"/>
</dbReference>
<organism evidence="4 5">
    <name type="scientific">Candidatus Monoglobus merdigallinarum</name>
    <dbReference type="NCBI Taxonomy" id="2838698"/>
    <lineage>
        <taxon>Bacteria</taxon>
        <taxon>Bacillati</taxon>
        <taxon>Bacillota</taxon>
        <taxon>Clostridia</taxon>
        <taxon>Monoglobales</taxon>
        <taxon>Monoglobaceae</taxon>
        <taxon>Monoglobus</taxon>
    </lineage>
</organism>
<feature type="transmembrane region" description="Helical" evidence="3">
    <location>
        <begin position="55"/>
        <end position="79"/>
    </location>
</feature>
<feature type="transmembrane region" description="Helical" evidence="3">
    <location>
        <begin position="85"/>
        <end position="102"/>
    </location>
</feature>
<comment type="subcellular location">
    <subcellularLocation>
        <location evidence="2">Cell membrane</location>
        <topology evidence="2">Multi-pass membrane protein</topology>
    </subcellularLocation>
</comment>
<keyword evidence="2 3" id="KW-0472">Membrane</keyword>
<accession>A0A9D1TLV7</accession>
<feature type="transmembrane region" description="Helical" evidence="3">
    <location>
        <begin position="146"/>
        <end position="171"/>
    </location>
</feature>
<reference evidence="4" key="1">
    <citation type="journal article" date="2021" name="PeerJ">
        <title>Extensive microbial diversity within the chicken gut microbiome revealed by metagenomics and culture.</title>
        <authorList>
            <person name="Gilroy R."/>
            <person name="Ravi A."/>
            <person name="Getino M."/>
            <person name="Pursley I."/>
            <person name="Horton D.L."/>
            <person name="Alikhan N.F."/>
            <person name="Baker D."/>
            <person name="Gharbi K."/>
            <person name="Hall N."/>
            <person name="Watson M."/>
            <person name="Adriaenssens E.M."/>
            <person name="Foster-Nyarko E."/>
            <person name="Jarju S."/>
            <person name="Secka A."/>
            <person name="Antonio M."/>
            <person name="Oren A."/>
            <person name="Chaudhuri R.R."/>
            <person name="La Ragione R."/>
            <person name="Hildebrand F."/>
            <person name="Pallen M.J."/>
        </authorList>
    </citation>
    <scope>NUCLEOTIDE SEQUENCE</scope>
    <source>
        <strain evidence="4">5790</strain>
    </source>
</reference>
<dbReference type="EMBL" id="DXIJ01000110">
    <property type="protein sequence ID" value="HIV86205.1"/>
    <property type="molecule type" value="Genomic_DNA"/>
</dbReference>
<keyword evidence="2" id="KW-1003">Cell membrane</keyword>
<dbReference type="GO" id="GO:0015225">
    <property type="term" value="F:biotin transmembrane transporter activity"/>
    <property type="evidence" value="ECO:0007669"/>
    <property type="project" value="UniProtKB-UniRule"/>
</dbReference>
<keyword evidence="2" id="KW-0813">Transport</keyword>